<proteinExistence type="inferred from homology"/>
<sequence>MKSNFFPIQFNFDDFHIQRLPYQKEVLDKLRQQHNATHSFFRRDDFIYISPGVEAAANLGDVVRLSITKHPEVVASLVRHIFFRTIKDKVPGLLPSFHPFTFPAKQDKYDLALNMLPERLQNVITYKRITEVQLRFNETEEQPQFVAVVNHRYQWTIDRTCEQLVNEGLDILGLEVNSSTSPDYSDGVVAPELTLLGRVMAVNGDHATVGTNQGPTEYALFELTLFKSKENIVNYLGSLVGEGKAEQIVNHIKQDESRRLQPDVVMREIEEMGVWLSRLAYRNFDSFCFTIGTNNAVSGQAGIRLEEPKLIFDVSGTNIHATPTTGLNTFGPYSRSTSFDVNSPKILVVFHQRNAGHFAEFLAQLKGGIAQHAYFANGMVRKYGLTAMEYRIAEITDYTVPQYLTAINKLLRAENGSFDIAIVETCEDFRRLPPMDNPYFQVKSLLYSHGISTQFIRAETAQKPIYSIDSIALQMYAKLGGTPWTVPIGPSVDHELVIGIGSSILRSNQYAGATQARIVGISTFFSADGKYISNRKTQDVPYDQYFDELLHNLKVSIDEISNNYSWSSGDRIRIIFHIFKPIKHIEADVVASLMEQYQEFDIKFAFVTFSEFHPYVLFNENERGEFDAYRKVYKGTHVPWRGYNVLLDPRSCLVQMLGPHEMKTSRHGASRPVLVRIHRSSTFVDLAYVVQQAFKFTRLSFRTFYPVHSPVTLLYSNMLARQLKDLRGIPGWNYDVASRQLRHKKWFL</sequence>
<evidence type="ECO:0000313" key="5">
    <source>
        <dbReference type="Proteomes" id="UP000183947"/>
    </source>
</evidence>
<evidence type="ECO:0000259" key="3">
    <source>
        <dbReference type="PROSITE" id="PS50822"/>
    </source>
</evidence>
<evidence type="ECO:0000256" key="1">
    <source>
        <dbReference type="ARBA" id="ARBA00035012"/>
    </source>
</evidence>
<gene>
    <name evidence="4" type="ORF">SAMN02746009_03592</name>
</gene>
<dbReference type="GO" id="GO:0003676">
    <property type="term" value="F:nucleic acid binding"/>
    <property type="evidence" value="ECO:0007669"/>
    <property type="project" value="InterPro"/>
</dbReference>
<organism evidence="4 5">
    <name type="scientific">Hymenobacter psychrotolerans DSM 18569</name>
    <dbReference type="NCBI Taxonomy" id="1121959"/>
    <lineage>
        <taxon>Bacteria</taxon>
        <taxon>Pseudomonadati</taxon>
        <taxon>Bacteroidota</taxon>
        <taxon>Cytophagia</taxon>
        <taxon>Cytophagales</taxon>
        <taxon>Hymenobacteraceae</taxon>
        <taxon>Hymenobacter</taxon>
    </lineage>
</organism>
<dbReference type="Proteomes" id="UP000183947">
    <property type="component" value="Unassembled WGS sequence"/>
</dbReference>
<accession>A0A1M7EFB4</accession>
<dbReference type="SUPFAM" id="SSF53098">
    <property type="entry name" value="Ribonuclease H-like"/>
    <property type="match status" value="1"/>
</dbReference>
<dbReference type="OrthoDB" id="530017at2"/>
<dbReference type="AlphaFoldDB" id="A0A1M7EFB4"/>
<dbReference type="STRING" id="1121959.SAMN02746009_03592"/>
<dbReference type="Gene3D" id="3.40.50.2300">
    <property type="match status" value="1"/>
</dbReference>
<dbReference type="Gene3D" id="3.30.420.10">
    <property type="entry name" value="Ribonuclease H-like superfamily/Ribonuclease H"/>
    <property type="match status" value="1"/>
</dbReference>
<evidence type="ECO:0000256" key="2">
    <source>
        <dbReference type="ARBA" id="ARBA00035032"/>
    </source>
</evidence>
<evidence type="ECO:0000313" key="4">
    <source>
        <dbReference type="EMBL" id="SHL90475.1"/>
    </source>
</evidence>
<dbReference type="InterPro" id="IPR003165">
    <property type="entry name" value="Piwi"/>
</dbReference>
<dbReference type="InterPro" id="IPR036397">
    <property type="entry name" value="RNaseH_sf"/>
</dbReference>
<dbReference type="Pfam" id="PF02171">
    <property type="entry name" value="Piwi"/>
    <property type="match status" value="1"/>
</dbReference>
<protein>
    <recommendedName>
        <fullName evidence="2">Protein argonaute</fullName>
    </recommendedName>
</protein>
<feature type="domain" description="Piwi" evidence="3">
    <location>
        <begin position="443"/>
        <end position="728"/>
    </location>
</feature>
<dbReference type="SMART" id="SM00950">
    <property type="entry name" value="Piwi"/>
    <property type="match status" value="1"/>
</dbReference>
<keyword evidence="5" id="KW-1185">Reference proteome</keyword>
<dbReference type="EMBL" id="FRAS01000025">
    <property type="protein sequence ID" value="SHL90475.1"/>
    <property type="molecule type" value="Genomic_DNA"/>
</dbReference>
<dbReference type="RefSeq" id="WP_073288094.1">
    <property type="nucleotide sequence ID" value="NZ_FRAS01000025.1"/>
</dbReference>
<reference evidence="5" key="1">
    <citation type="submission" date="2016-11" db="EMBL/GenBank/DDBJ databases">
        <authorList>
            <person name="Varghese N."/>
            <person name="Submissions S."/>
        </authorList>
    </citation>
    <scope>NUCLEOTIDE SEQUENCE [LARGE SCALE GENOMIC DNA]</scope>
    <source>
        <strain evidence="5">DSM 18569</strain>
    </source>
</reference>
<dbReference type="InterPro" id="IPR012337">
    <property type="entry name" value="RNaseH-like_sf"/>
</dbReference>
<dbReference type="PROSITE" id="PS50822">
    <property type="entry name" value="PIWI"/>
    <property type="match status" value="1"/>
</dbReference>
<name>A0A1M7EFB4_9BACT</name>
<comment type="similarity">
    <text evidence="1">Belongs to the argonaute family. Long pAgo subfamily.</text>
</comment>